<keyword evidence="3" id="KW-1185">Reference proteome</keyword>
<evidence type="ECO:0000259" key="1">
    <source>
        <dbReference type="Pfam" id="PF13590"/>
    </source>
</evidence>
<dbReference type="Gene3D" id="3.30.160.670">
    <property type="match status" value="1"/>
</dbReference>
<dbReference type="EMBL" id="JBJVNE010000346">
    <property type="protein sequence ID" value="MFM9653769.1"/>
    <property type="molecule type" value="Genomic_DNA"/>
</dbReference>
<evidence type="ECO:0000313" key="3">
    <source>
        <dbReference type="Proteomes" id="UP001631993"/>
    </source>
</evidence>
<dbReference type="InterPro" id="IPR025411">
    <property type="entry name" value="DUF4136"/>
</dbReference>
<evidence type="ECO:0000313" key="2">
    <source>
        <dbReference type="EMBL" id="MFM9653769.1"/>
    </source>
</evidence>
<protein>
    <submittedName>
        <fullName evidence="2">DUF4136 domain-containing protein</fullName>
    </submittedName>
</protein>
<feature type="domain" description="DUF4136" evidence="1">
    <location>
        <begin position="2"/>
        <end position="85"/>
    </location>
</feature>
<sequence length="90" mass="10600">TVDFSRYKTFSWIPHSDNDNTPYHNQIIFNNTINYFSHELAARGMTLDNDNPDVLFELKVTESKKSRTEQVRTTVPAYNYNNAYQYRAIS</sequence>
<accession>A0ABW9IZC2</accession>
<organism evidence="2 3">
    <name type="scientific">Streptomyces galilaeus</name>
    <dbReference type="NCBI Taxonomy" id="33899"/>
    <lineage>
        <taxon>Bacteria</taxon>
        <taxon>Bacillati</taxon>
        <taxon>Actinomycetota</taxon>
        <taxon>Actinomycetes</taxon>
        <taxon>Kitasatosporales</taxon>
        <taxon>Streptomycetaceae</taxon>
        <taxon>Streptomyces</taxon>
    </lineage>
</organism>
<dbReference type="RefSeq" id="WP_409098002.1">
    <property type="nucleotide sequence ID" value="NZ_JBJVNE010000346.1"/>
</dbReference>
<name>A0ABW9IZC2_STRGJ</name>
<feature type="non-terminal residue" evidence="2">
    <location>
        <position position="90"/>
    </location>
</feature>
<feature type="non-terminal residue" evidence="2">
    <location>
        <position position="1"/>
    </location>
</feature>
<comment type="caution">
    <text evidence="2">The sequence shown here is derived from an EMBL/GenBank/DDBJ whole genome shotgun (WGS) entry which is preliminary data.</text>
</comment>
<proteinExistence type="predicted"/>
<dbReference type="Pfam" id="PF13590">
    <property type="entry name" value="DUF4136"/>
    <property type="match status" value="1"/>
</dbReference>
<reference evidence="2 3" key="1">
    <citation type="submission" date="2024-12" db="EMBL/GenBank/DDBJ databases">
        <title>Forecasting of Potato common scab and diversities of Pathogenic streptomyces spp. in china.</title>
        <authorList>
            <person name="Handique U."/>
            <person name="Wu J."/>
        </authorList>
    </citation>
    <scope>NUCLEOTIDE SEQUENCE [LARGE SCALE GENOMIC DNA]</scope>
    <source>
        <strain evidence="2 3">ZRIMU1585</strain>
    </source>
</reference>
<gene>
    <name evidence="2" type="ORF">ACKI1S_48125</name>
</gene>
<dbReference type="Proteomes" id="UP001631993">
    <property type="component" value="Unassembled WGS sequence"/>
</dbReference>